<reference evidence="2" key="1">
    <citation type="submission" date="2021-04" db="EMBL/GenBank/DDBJ databases">
        <title>Dactylosporangium aurantiacum NRRL B-8018 full assembly.</title>
        <authorList>
            <person name="Hartkoorn R.C."/>
            <person name="Beaudoing E."/>
            <person name="Hot D."/>
        </authorList>
    </citation>
    <scope>NUCLEOTIDE SEQUENCE</scope>
    <source>
        <strain evidence="2">NRRL B-8018</strain>
    </source>
</reference>
<evidence type="ECO:0000313" key="2">
    <source>
        <dbReference type="EMBL" id="UWZ52760.1"/>
    </source>
</evidence>
<feature type="region of interest" description="Disordered" evidence="1">
    <location>
        <begin position="127"/>
        <end position="150"/>
    </location>
</feature>
<sequence>MTLQRRDDDGNGRVRRAVTDAEHAVQRHLTVDVNAGMADLMARRARRDRDAQRPIRRLLARIARWPGGRRHEIAPLVVIEHPHVVDADGRSGSAEPPVVPRGRRLLVATALAVIAIVLCVGSRGDRPADLQPSLPQTSPTVTPATDSVLDPEPVNMRLTVDVPGLLSGDAAVEEALRRQVLNEPSIAGRRVALVLTYGGLQRGSGAEALAVADRVNAVLAASAGAFHDAVYRSMIGIDGAPDSIGIDIYLVRSGHSPASPETSLELEPVSMQVTVDAAGLLSGHADAAEALRQQVLTAPRMVGRRAGLVLTYGGALDRGPASALAVAAAVNAVLGASGATFDGTAYRQYVSLAAHENLVTLDIYLWRT</sequence>
<evidence type="ECO:0000256" key="1">
    <source>
        <dbReference type="SAM" id="MobiDB-lite"/>
    </source>
</evidence>
<evidence type="ECO:0000313" key="3">
    <source>
        <dbReference type="Proteomes" id="UP001058003"/>
    </source>
</evidence>
<dbReference type="KEGG" id="daur:Daura_40030"/>
<feature type="compositionally biased region" description="Polar residues" evidence="1">
    <location>
        <begin position="133"/>
        <end position="145"/>
    </location>
</feature>
<protein>
    <submittedName>
        <fullName evidence="2">Uncharacterized protein</fullName>
    </submittedName>
</protein>
<keyword evidence="3" id="KW-1185">Reference proteome</keyword>
<proteinExistence type="predicted"/>
<accession>A0A9Q9IEC6</accession>
<dbReference type="AlphaFoldDB" id="A0A9Q9IEC6"/>
<dbReference type="Proteomes" id="UP001058003">
    <property type="component" value="Chromosome"/>
</dbReference>
<dbReference type="EMBL" id="CP073767">
    <property type="protein sequence ID" value="UWZ52760.1"/>
    <property type="molecule type" value="Genomic_DNA"/>
</dbReference>
<organism evidence="2 3">
    <name type="scientific">Dactylosporangium aurantiacum</name>
    <dbReference type="NCBI Taxonomy" id="35754"/>
    <lineage>
        <taxon>Bacteria</taxon>
        <taxon>Bacillati</taxon>
        <taxon>Actinomycetota</taxon>
        <taxon>Actinomycetes</taxon>
        <taxon>Micromonosporales</taxon>
        <taxon>Micromonosporaceae</taxon>
        <taxon>Dactylosporangium</taxon>
    </lineage>
</organism>
<gene>
    <name evidence="2" type="ORF">Daura_40030</name>
</gene>
<dbReference type="RefSeq" id="WP_033359464.1">
    <property type="nucleotide sequence ID" value="NZ_CP073767.1"/>
</dbReference>
<name>A0A9Q9IEC6_9ACTN</name>